<reference evidence="1 2" key="2">
    <citation type="journal article" date="2012" name="Eukaryot. Cell">
        <title>Genome update of Botrytis cinerea strains B05.10 and T4.</title>
        <authorList>
            <person name="Staats M."/>
            <person name="van Kan J.A."/>
        </authorList>
    </citation>
    <scope>NUCLEOTIDE SEQUENCE [LARGE SCALE GENOMIC DNA]</scope>
    <source>
        <strain evidence="1 2">B05.10</strain>
    </source>
</reference>
<gene>
    <name evidence="1" type="ORF">BCIN_16g05196</name>
</gene>
<name>A0A384K7W1_BOTFB</name>
<protein>
    <submittedName>
        <fullName evidence="1">Uncharacterized protein</fullName>
    </submittedName>
</protein>
<dbReference type="AlphaFoldDB" id="A0A384K7W1"/>
<evidence type="ECO:0000313" key="2">
    <source>
        <dbReference type="Proteomes" id="UP000001798"/>
    </source>
</evidence>
<reference evidence="1 2" key="3">
    <citation type="journal article" date="2017" name="Mol. Plant Pathol.">
        <title>A gapless genome sequence of the fungus Botrytis cinerea.</title>
        <authorList>
            <person name="Van Kan J.A."/>
            <person name="Stassen J.H."/>
            <person name="Mosbach A."/>
            <person name="Van Der Lee T.A."/>
            <person name="Faino L."/>
            <person name="Farmer A.D."/>
            <person name="Papasotiriou D.G."/>
            <person name="Zhou S."/>
            <person name="Seidl M.F."/>
            <person name="Cottam E."/>
            <person name="Edel D."/>
            <person name="Hahn M."/>
            <person name="Schwartz D.C."/>
            <person name="Dietrich R.A."/>
            <person name="Widdison S."/>
            <person name="Scalliet G."/>
        </authorList>
    </citation>
    <scope>NUCLEOTIDE SEQUENCE [LARGE SCALE GENOMIC DNA]</scope>
    <source>
        <strain evidence="1 2">B05.10</strain>
    </source>
</reference>
<evidence type="ECO:0000313" key="1">
    <source>
        <dbReference type="EMBL" id="ATZ58861.1"/>
    </source>
</evidence>
<dbReference type="EMBL" id="CP009820">
    <property type="protein sequence ID" value="ATZ58861.1"/>
    <property type="molecule type" value="Genomic_DNA"/>
</dbReference>
<accession>A0A384K7W1</accession>
<dbReference type="OrthoDB" id="4770905at2759"/>
<dbReference type="RefSeq" id="XP_024554065.1">
    <property type="nucleotide sequence ID" value="XM_024698248.1"/>
</dbReference>
<reference evidence="1 2" key="1">
    <citation type="journal article" date="2011" name="PLoS Genet.">
        <title>Genomic analysis of the necrotrophic fungal pathogens Sclerotinia sclerotiorum and Botrytis cinerea.</title>
        <authorList>
            <person name="Amselem J."/>
            <person name="Cuomo C.A."/>
            <person name="van Kan J.A."/>
            <person name="Viaud M."/>
            <person name="Benito E.P."/>
            <person name="Couloux A."/>
            <person name="Coutinho P.M."/>
            <person name="de Vries R.P."/>
            <person name="Dyer P.S."/>
            <person name="Fillinger S."/>
            <person name="Fournier E."/>
            <person name="Gout L."/>
            <person name="Hahn M."/>
            <person name="Kohn L."/>
            <person name="Lapalu N."/>
            <person name="Plummer K.M."/>
            <person name="Pradier J.M."/>
            <person name="Quevillon E."/>
            <person name="Sharon A."/>
            <person name="Simon A."/>
            <person name="ten Have A."/>
            <person name="Tudzynski B."/>
            <person name="Tudzynski P."/>
            <person name="Wincker P."/>
            <person name="Andrew M."/>
            <person name="Anthouard V."/>
            <person name="Beever R.E."/>
            <person name="Beffa R."/>
            <person name="Benoit I."/>
            <person name="Bouzid O."/>
            <person name="Brault B."/>
            <person name="Chen Z."/>
            <person name="Choquer M."/>
            <person name="Collemare J."/>
            <person name="Cotton P."/>
            <person name="Danchin E.G."/>
            <person name="Da Silva C."/>
            <person name="Gautier A."/>
            <person name="Giraud C."/>
            <person name="Giraud T."/>
            <person name="Gonzalez C."/>
            <person name="Grossetete S."/>
            <person name="Guldener U."/>
            <person name="Henrissat B."/>
            <person name="Howlett B.J."/>
            <person name="Kodira C."/>
            <person name="Kretschmer M."/>
            <person name="Lappartient A."/>
            <person name="Leroch M."/>
            <person name="Levis C."/>
            <person name="Mauceli E."/>
            <person name="Neuveglise C."/>
            <person name="Oeser B."/>
            <person name="Pearson M."/>
            <person name="Poulain J."/>
            <person name="Poussereau N."/>
            <person name="Quesneville H."/>
            <person name="Rascle C."/>
            <person name="Schumacher J."/>
            <person name="Segurens B."/>
            <person name="Sexton A."/>
            <person name="Silva E."/>
            <person name="Sirven C."/>
            <person name="Soanes D.M."/>
            <person name="Talbot N.J."/>
            <person name="Templeton M."/>
            <person name="Yandava C."/>
            <person name="Yarden O."/>
            <person name="Zeng Q."/>
            <person name="Rollins J.A."/>
            <person name="Lebrun M.H."/>
            <person name="Dickman M."/>
        </authorList>
    </citation>
    <scope>NUCLEOTIDE SEQUENCE [LARGE SCALE GENOMIC DNA]</scope>
    <source>
        <strain evidence="1 2">B05.10</strain>
    </source>
</reference>
<dbReference type="VEuPathDB" id="FungiDB:Bcin16g05196"/>
<dbReference type="KEGG" id="bfu:BCIN_16g05196"/>
<keyword evidence="2" id="KW-1185">Reference proteome</keyword>
<proteinExistence type="predicted"/>
<dbReference type="Proteomes" id="UP000001798">
    <property type="component" value="Chromosome 16"/>
</dbReference>
<organism evidence="1 2">
    <name type="scientific">Botryotinia fuckeliana (strain B05.10)</name>
    <name type="common">Noble rot fungus</name>
    <name type="synonym">Botrytis cinerea</name>
    <dbReference type="NCBI Taxonomy" id="332648"/>
    <lineage>
        <taxon>Eukaryota</taxon>
        <taxon>Fungi</taxon>
        <taxon>Dikarya</taxon>
        <taxon>Ascomycota</taxon>
        <taxon>Pezizomycotina</taxon>
        <taxon>Leotiomycetes</taxon>
        <taxon>Helotiales</taxon>
        <taxon>Sclerotiniaceae</taxon>
        <taxon>Botrytis</taxon>
    </lineage>
</organism>
<sequence length="249" mass="28640">MTTSLNTISAQMVIAFGTMNGETLPRHPDKFFFMVLPMPTRDERWVWIDLLAHVRAIYIPIAYSASEDYPDLSTWVQINFARDRTVPVWHAGSEFEDYKTDKLTGFGIKKDRTLGLDFTGLVELLSIPRQFRKVNPYSGKLIRIVPDNWVKTVSVSKSYRDADDISWLAIQKAHNRVDLMWKSVEKTFWIENFTKNAMVFAIGWIPGPGPFMAIAFSLTWTAIKDEEAFWNELSLWAPGVQFTQSFGKT</sequence>
<dbReference type="GeneID" id="5425943"/>